<evidence type="ECO:0000256" key="9">
    <source>
        <dbReference type="SAM" id="MobiDB-lite"/>
    </source>
</evidence>
<dbReference type="SMART" id="SM00647">
    <property type="entry name" value="IBR"/>
    <property type="match status" value="2"/>
</dbReference>
<dbReference type="PANTHER" id="PTHR11685">
    <property type="entry name" value="RBR FAMILY RING FINGER AND IBR DOMAIN-CONTAINING"/>
    <property type="match status" value="1"/>
</dbReference>
<dbReference type="Proteomes" id="UP000799779">
    <property type="component" value="Unassembled WGS sequence"/>
</dbReference>
<keyword evidence="4" id="KW-0479">Metal-binding</keyword>
<organism evidence="11 12">
    <name type="scientific">Amniculicola lignicola CBS 123094</name>
    <dbReference type="NCBI Taxonomy" id="1392246"/>
    <lineage>
        <taxon>Eukaryota</taxon>
        <taxon>Fungi</taxon>
        <taxon>Dikarya</taxon>
        <taxon>Ascomycota</taxon>
        <taxon>Pezizomycotina</taxon>
        <taxon>Dothideomycetes</taxon>
        <taxon>Pleosporomycetidae</taxon>
        <taxon>Pleosporales</taxon>
        <taxon>Amniculicolaceae</taxon>
        <taxon>Amniculicola</taxon>
    </lineage>
</organism>
<accession>A0A6A5VYC9</accession>
<keyword evidence="6" id="KW-0863">Zinc-finger</keyword>
<keyword evidence="5" id="KW-0677">Repeat</keyword>
<gene>
    <name evidence="11" type="ORF">P154DRAFT_57690</name>
</gene>
<evidence type="ECO:0000256" key="3">
    <source>
        <dbReference type="ARBA" id="ARBA00022679"/>
    </source>
</evidence>
<keyword evidence="12" id="KW-1185">Reference proteome</keyword>
<name>A0A6A5VYC9_9PLEO</name>
<dbReference type="EC" id="2.3.2.31" evidence="2"/>
<dbReference type="GO" id="GO:0016567">
    <property type="term" value="P:protein ubiquitination"/>
    <property type="evidence" value="ECO:0007669"/>
    <property type="project" value="InterPro"/>
</dbReference>
<reference evidence="11" key="1">
    <citation type="journal article" date="2020" name="Stud. Mycol.">
        <title>101 Dothideomycetes genomes: a test case for predicting lifestyles and emergence of pathogens.</title>
        <authorList>
            <person name="Haridas S."/>
            <person name="Albert R."/>
            <person name="Binder M."/>
            <person name="Bloem J."/>
            <person name="Labutti K."/>
            <person name="Salamov A."/>
            <person name="Andreopoulos B."/>
            <person name="Baker S."/>
            <person name="Barry K."/>
            <person name="Bills G."/>
            <person name="Bluhm B."/>
            <person name="Cannon C."/>
            <person name="Castanera R."/>
            <person name="Culley D."/>
            <person name="Daum C."/>
            <person name="Ezra D."/>
            <person name="Gonzalez J."/>
            <person name="Henrissat B."/>
            <person name="Kuo A."/>
            <person name="Liang C."/>
            <person name="Lipzen A."/>
            <person name="Lutzoni F."/>
            <person name="Magnuson J."/>
            <person name="Mondo S."/>
            <person name="Nolan M."/>
            <person name="Ohm R."/>
            <person name="Pangilinan J."/>
            <person name="Park H.-J."/>
            <person name="Ramirez L."/>
            <person name="Alfaro M."/>
            <person name="Sun H."/>
            <person name="Tritt A."/>
            <person name="Yoshinaga Y."/>
            <person name="Zwiers L.-H."/>
            <person name="Turgeon B."/>
            <person name="Goodwin S."/>
            <person name="Spatafora J."/>
            <person name="Crous P."/>
            <person name="Grigoriev I."/>
        </authorList>
    </citation>
    <scope>NUCLEOTIDE SEQUENCE</scope>
    <source>
        <strain evidence="11">CBS 123094</strain>
    </source>
</reference>
<evidence type="ECO:0000256" key="1">
    <source>
        <dbReference type="ARBA" id="ARBA00001798"/>
    </source>
</evidence>
<dbReference type="OrthoDB" id="1431934at2759"/>
<evidence type="ECO:0000256" key="2">
    <source>
        <dbReference type="ARBA" id="ARBA00012251"/>
    </source>
</evidence>
<feature type="compositionally biased region" description="Basic and acidic residues" evidence="9">
    <location>
        <begin position="294"/>
        <end position="316"/>
    </location>
</feature>
<dbReference type="EMBL" id="ML977688">
    <property type="protein sequence ID" value="KAF1993728.1"/>
    <property type="molecule type" value="Genomic_DNA"/>
</dbReference>
<protein>
    <recommendedName>
        <fullName evidence="2">RBR-type E3 ubiquitin transferase</fullName>
        <ecNumber evidence="2">2.3.2.31</ecNumber>
    </recommendedName>
</protein>
<evidence type="ECO:0000256" key="5">
    <source>
        <dbReference type="ARBA" id="ARBA00022737"/>
    </source>
</evidence>
<dbReference type="SUPFAM" id="SSF57850">
    <property type="entry name" value="RING/U-box"/>
    <property type="match status" value="2"/>
</dbReference>
<proteinExistence type="predicted"/>
<dbReference type="CDD" id="cd20335">
    <property type="entry name" value="BRcat_RBR"/>
    <property type="match status" value="1"/>
</dbReference>
<dbReference type="GO" id="GO:0008270">
    <property type="term" value="F:zinc ion binding"/>
    <property type="evidence" value="ECO:0007669"/>
    <property type="project" value="UniProtKB-KW"/>
</dbReference>
<evidence type="ECO:0000259" key="10">
    <source>
        <dbReference type="PROSITE" id="PS51873"/>
    </source>
</evidence>
<comment type="catalytic activity">
    <reaction evidence="1">
        <text>[E2 ubiquitin-conjugating enzyme]-S-ubiquitinyl-L-cysteine + [acceptor protein]-L-lysine = [E2 ubiquitin-conjugating enzyme]-L-cysteine + [acceptor protein]-N(6)-ubiquitinyl-L-lysine.</text>
        <dbReference type="EC" id="2.3.2.31"/>
    </reaction>
</comment>
<keyword evidence="8" id="KW-0862">Zinc</keyword>
<dbReference type="Gene3D" id="3.30.40.10">
    <property type="entry name" value="Zinc/RING finger domain, C3HC4 (zinc finger)"/>
    <property type="match status" value="1"/>
</dbReference>
<evidence type="ECO:0000256" key="7">
    <source>
        <dbReference type="ARBA" id="ARBA00022786"/>
    </source>
</evidence>
<dbReference type="InterPro" id="IPR031127">
    <property type="entry name" value="E3_UB_ligase_RBR"/>
</dbReference>
<dbReference type="Gene3D" id="1.20.120.1750">
    <property type="match status" value="1"/>
</dbReference>
<evidence type="ECO:0000256" key="4">
    <source>
        <dbReference type="ARBA" id="ARBA00022723"/>
    </source>
</evidence>
<dbReference type="Pfam" id="PF22191">
    <property type="entry name" value="IBR_1"/>
    <property type="match status" value="1"/>
</dbReference>
<feature type="region of interest" description="Disordered" evidence="9">
    <location>
        <begin position="279"/>
        <end position="316"/>
    </location>
</feature>
<evidence type="ECO:0000313" key="12">
    <source>
        <dbReference type="Proteomes" id="UP000799779"/>
    </source>
</evidence>
<dbReference type="GO" id="GO:0061630">
    <property type="term" value="F:ubiquitin protein ligase activity"/>
    <property type="evidence" value="ECO:0007669"/>
    <property type="project" value="UniProtKB-EC"/>
</dbReference>
<feature type="domain" description="RING-type" evidence="10">
    <location>
        <begin position="131"/>
        <end position="377"/>
    </location>
</feature>
<sequence length="412" mass="46898">MDGEDFEAWTICWRANLWFHQTISKPLRCVECDETFTYPQDSHHSRFWVRATRCSAGHRQATTAEAHGETDMGVCSTCDQSYVLEVVKGKKECRREGCRRVVSVNEAEIKRAIGSDDETLQSFLALLKKYKSYECEIHGDVVQYEGNPNQALKPPTAECDHDRKVCDDCLKPMFETAIRGGNLEALLCPDPECKKAVPAETIRANVSADVFKMYSRKLSQKSFGENTKFRWCSCGNGQKHSSGETNPEWICLSCKKRHCFICRDANCDHLREIDAQKERNRSVMKQAASQYFKQSKEEREKQKQLRDAEAADKREQARTSKKCPNATCKAPIQKDGGCAHMTCKKCRTDFCWCCKVIWRNNVPLHLSGCPVGTRRTISKANLDTSGYGPDWDNDEGYDASLDGRLWLVADHQ</sequence>
<evidence type="ECO:0000313" key="11">
    <source>
        <dbReference type="EMBL" id="KAF1993728.1"/>
    </source>
</evidence>
<dbReference type="InterPro" id="IPR002867">
    <property type="entry name" value="IBR_dom"/>
</dbReference>
<keyword evidence="7" id="KW-0833">Ubl conjugation pathway</keyword>
<dbReference type="InterPro" id="IPR044066">
    <property type="entry name" value="TRIAD_supradom"/>
</dbReference>
<evidence type="ECO:0000256" key="6">
    <source>
        <dbReference type="ARBA" id="ARBA00022771"/>
    </source>
</evidence>
<keyword evidence="3" id="KW-0808">Transferase</keyword>
<evidence type="ECO:0000256" key="8">
    <source>
        <dbReference type="ARBA" id="ARBA00022833"/>
    </source>
</evidence>
<dbReference type="PROSITE" id="PS51873">
    <property type="entry name" value="TRIAD"/>
    <property type="match status" value="1"/>
</dbReference>
<dbReference type="InterPro" id="IPR013083">
    <property type="entry name" value="Znf_RING/FYVE/PHD"/>
</dbReference>
<dbReference type="AlphaFoldDB" id="A0A6A5VYC9"/>